<accession>A0ABP0J4J1</accession>
<organism evidence="2 3">
    <name type="scientific">Durusdinium trenchii</name>
    <dbReference type="NCBI Taxonomy" id="1381693"/>
    <lineage>
        <taxon>Eukaryota</taxon>
        <taxon>Sar</taxon>
        <taxon>Alveolata</taxon>
        <taxon>Dinophyceae</taxon>
        <taxon>Suessiales</taxon>
        <taxon>Symbiodiniaceae</taxon>
        <taxon>Durusdinium</taxon>
    </lineage>
</organism>
<feature type="compositionally biased region" description="Acidic residues" evidence="1">
    <location>
        <begin position="50"/>
        <end position="64"/>
    </location>
</feature>
<feature type="compositionally biased region" description="Acidic residues" evidence="1">
    <location>
        <begin position="25"/>
        <end position="38"/>
    </location>
</feature>
<keyword evidence="3" id="KW-1185">Reference proteome</keyword>
<dbReference type="EMBL" id="CAXAMN010004446">
    <property type="protein sequence ID" value="CAK9009259.1"/>
    <property type="molecule type" value="Genomic_DNA"/>
</dbReference>
<feature type="region of interest" description="Disordered" evidence="1">
    <location>
        <begin position="1"/>
        <end position="77"/>
    </location>
</feature>
<evidence type="ECO:0000256" key="1">
    <source>
        <dbReference type="SAM" id="MobiDB-lite"/>
    </source>
</evidence>
<proteinExistence type="predicted"/>
<feature type="compositionally biased region" description="Basic and acidic residues" evidence="1">
    <location>
        <begin position="1"/>
        <end position="24"/>
    </location>
</feature>
<sequence length="249" mass="28158">MIKDTEEFRVPAPDWARRIGHQDLCELDPDDLPEPSEPDVERPDPGETPGEPEDVLVPEPEEEVSAPTRKPSMNVEVDGTDVPVPEDDELFGDTLFFQEVGQGRCWEIDVTPACEIESAGGTPDALILAAVSERKKRTEIKLKELSQEDQKRFAVAKHKELGAWLQHKTIRRVSQGKIPDNAIMRCRWLYVWKTASEDELPTDLSSEGKKAKVMQEKNVECPQLEGAFEEFAELVEDYFNPRYIPATKA</sequence>
<reference evidence="2 3" key="1">
    <citation type="submission" date="2024-02" db="EMBL/GenBank/DDBJ databases">
        <authorList>
            <person name="Chen Y."/>
            <person name="Shah S."/>
            <person name="Dougan E. K."/>
            <person name="Thang M."/>
            <person name="Chan C."/>
        </authorList>
    </citation>
    <scope>NUCLEOTIDE SEQUENCE [LARGE SCALE GENOMIC DNA]</scope>
</reference>
<evidence type="ECO:0000313" key="3">
    <source>
        <dbReference type="Proteomes" id="UP001642484"/>
    </source>
</evidence>
<comment type="caution">
    <text evidence="2">The sequence shown here is derived from an EMBL/GenBank/DDBJ whole genome shotgun (WGS) entry which is preliminary data.</text>
</comment>
<dbReference type="Proteomes" id="UP001642484">
    <property type="component" value="Unassembled WGS sequence"/>
</dbReference>
<gene>
    <name evidence="2" type="ORF">CCMP2556_LOCUS9579</name>
</gene>
<name>A0ABP0J4J1_9DINO</name>
<protein>
    <submittedName>
        <fullName evidence="2">Uncharacterized protein</fullName>
    </submittedName>
</protein>
<evidence type="ECO:0000313" key="2">
    <source>
        <dbReference type="EMBL" id="CAK9009259.1"/>
    </source>
</evidence>